<comment type="cofactor">
    <cofactor evidence="1">
        <name>Mg(2+)</name>
        <dbReference type="ChEBI" id="CHEBI:18420"/>
    </cofactor>
</comment>
<evidence type="ECO:0000256" key="10">
    <source>
        <dbReference type="ARBA" id="ARBA00035861"/>
    </source>
</evidence>
<evidence type="ECO:0000256" key="5">
    <source>
        <dbReference type="ARBA" id="ARBA00022723"/>
    </source>
</evidence>
<dbReference type="InterPro" id="IPR013785">
    <property type="entry name" value="Aldolase_TIM"/>
</dbReference>
<dbReference type="InterPro" id="IPR015797">
    <property type="entry name" value="NUDIX_hydrolase-like_dom_sf"/>
</dbReference>
<dbReference type="SUPFAM" id="SSF55811">
    <property type="entry name" value="Nudix"/>
    <property type="match status" value="1"/>
</dbReference>
<comment type="catalytic activity">
    <reaction evidence="11">
        <text>8-oxo-GTP + H2O = 8-oxo-GMP + diphosphate + H(+)</text>
        <dbReference type="Rhea" id="RHEA:67616"/>
        <dbReference type="ChEBI" id="CHEBI:15377"/>
        <dbReference type="ChEBI" id="CHEBI:15378"/>
        <dbReference type="ChEBI" id="CHEBI:33019"/>
        <dbReference type="ChEBI" id="CHEBI:143553"/>
        <dbReference type="ChEBI" id="CHEBI:145694"/>
    </reaction>
</comment>
<evidence type="ECO:0000256" key="16">
    <source>
        <dbReference type="ARBA" id="ARBA00042798"/>
    </source>
</evidence>
<dbReference type="Pfam" id="PF00293">
    <property type="entry name" value="NUDIX"/>
    <property type="match status" value="1"/>
</dbReference>
<dbReference type="InterPro" id="IPR022998">
    <property type="entry name" value="ThiamineP_synth_TenI"/>
</dbReference>
<dbReference type="GO" id="GO:0009228">
    <property type="term" value="P:thiamine biosynthetic process"/>
    <property type="evidence" value="ECO:0007669"/>
    <property type="project" value="UniProtKB-KW"/>
</dbReference>
<dbReference type="OrthoDB" id="9810648at2"/>
<dbReference type="CDD" id="cd03425">
    <property type="entry name" value="NUDIX_MutT_NudA_like"/>
    <property type="match status" value="1"/>
</dbReference>
<evidence type="ECO:0000256" key="15">
    <source>
        <dbReference type="ARBA" id="ARBA00041979"/>
    </source>
</evidence>
<evidence type="ECO:0000256" key="11">
    <source>
        <dbReference type="ARBA" id="ARBA00036904"/>
    </source>
</evidence>
<dbReference type="PROSITE" id="PS00893">
    <property type="entry name" value="NUDIX_BOX"/>
    <property type="match status" value="1"/>
</dbReference>
<dbReference type="PRINTS" id="PR00502">
    <property type="entry name" value="NUDIXFAMILY"/>
</dbReference>
<dbReference type="AlphaFoldDB" id="A0A6S6Y0N2"/>
<gene>
    <name evidence="19" type="ORF">DENOEST_3699</name>
</gene>
<keyword evidence="9" id="KW-0234">DNA repair</keyword>
<dbReference type="CDD" id="cd00564">
    <property type="entry name" value="TMP_TenI"/>
    <property type="match status" value="1"/>
</dbReference>
<protein>
    <recommendedName>
        <fullName evidence="13">8-oxo-dGTP diphosphatase</fullName>
        <ecNumber evidence="12">3.6.1.55</ecNumber>
    </recommendedName>
    <alternativeName>
        <fullName evidence="16">7,8-dihydro-8-oxoguanine-triphosphatase</fullName>
    </alternativeName>
    <alternativeName>
        <fullName evidence="15">Mutator protein MutT</fullName>
    </alternativeName>
    <alternativeName>
        <fullName evidence="14">dGTP pyrophosphohydrolase</fullName>
    </alternativeName>
</protein>
<comment type="similarity">
    <text evidence="2 17">Belongs to the Nudix hydrolase family.</text>
</comment>
<evidence type="ECO:0000259" key="18">
    <source>
        <dbReference type="PROSITE" id="PS51462"/>
    </source>
</evidence>
<dbReference type="GO" id="GO:0006281">
    <property type="term" value="P:DNA repair"/>
    <property type="evidence" value="ECO:0007669"/>
    <property type="project" value="UniProtKB-KW"/>
</dbReference>
<evidence type="ECO:0000256" key="2">
    <source>
        <dbReference type="ARBA" id="ARBA00005582"/>
    </source>
</evidence>
<dbReference type="GO" id="GO:0044716">
    <property type="term" value="F:8-oxo-GDP phosphatase activity"/>
    <property type="evidence" value="ECO:0007669"/>
    <property type="project" value="TreeGrafter"/>
</dbReference>
<name>A0A6S6Y0N2_9PROT</name>
<evidence type="ECO:0000256" key="17">
    <source>
        <dbReference type="RuleBase" id="RU003476"/>
    </source>
</evidence>
<evidence type="ECO:0000256" key="8">
    <source>
        <dbReference type="ARBA" id="ARBA00022842"/>
    </source>
</evidence>
<dbReference type="EMBL" id="LR778301">
    <property type="protein sequence ID" value="CAB1370853.1"/>
    <property type="molecule type" value="Genomic_DNA"/>
</dbReference>
<feature type="domain" description="Nudix hydrolase" evidence="18">
    <location>
        <begin position="2"/>
        <end position="130"/>
    </location>
</feature>
<organism evidence="19 20">
    <name type="scientific">Denitratisoma oestradiolicum</name>
    <dbReference type="NCBI Taxonomy" id="311182"/>
    <lineage>
        <taxon>Bacteria</taxon>
        <taxon>Pseudomonadati</taxon>
        <taxon>Pseudomonadota</taxon>
        <taxon>Betaproteobacteria</taxon>
        <taxon>Nitrosomonadales</taxon>
        <taxon>Sterolibacteriaceae</taxon>
        <taxon>Denitratisoma</taxon>
    </lineage>
</organism>
<evidence type="ECO:0000256" key="3">
    <source>
        <dbReference type="ARBA" id="ARBA00022457"/>
    </source>
</evidence>
<dbReference type="InterPro" id="IPR036206">
    <property type="entry name" value="ThiamineP_synth_sf"/>
</dbReference>
<dbReference type="KEGG" id="doe:DENOEST_3699"/>
<evidence type="ECO:0000256" key="6">
    <source>
        <dbReference type="ARBA" id="ARBA00022763"/>
    </source>
</evidence>
<keyword evidence="5" id="KW-0479">Metal-binding</keyword>
<dbReference type="PROSITE" id="PS51462">
    <property type="entry name" value="NUDIX"/>
    <property type="match status" value="1"/>
</dbReference>
<comment type="catalytic activity">
    <reaction evidence="10">
        <text>8-oxo-dGTP + H2O = 8-oxo-dGMP + diphosphate + H(+)</text>
        <dbReference type="Rhea" id="RHEA:31575"/>
        <dbReference type="ChEBI" id="CHEBI:15377"/>
        <dbReference type="ChEBI" id="CHEBI:15378"/>
        <dbReference type="ChEBI" id="CHEBI:33019"/>
        <dbReference type="ChEBI" id="CHEBI:63224"/>
        <dbReference type="ChEBI" id="CHEBI:77896"/>
        <dbReference type="EC" id="3.6.1.55"/>
    </reaction>
</comment>
<dbReference type="Pfam" id="PF02581">
    <property type="entry name" value="TMP-TENI"/>
    <property type="match status" value="1"/>
</dbReference>
<dbReference type="GO" id="GO:0035539">
    <property type="term" value="F:8-oxo-7,8-dihydrodeoxyguanosine triphosphate pyrophosphatase activity"/>
    <property type="evidence" value="ECO:0007669"/>
    <property type="project" value="UniProtKB-EC"/>
</dbReference>
<evidence type="ECO:0000256" key="1">
    <source>
        <dbReference type="ARBA" id="ARBA00001946"/>
    </source>
</evidence>
<evidence type="ECO:0000256" key="9">
    <source>
        <dbReference type="ARBA" id="ARBA00023204"/>
    </source>
</evidence>
<dbReference type="InterPro" id="IPR020476">
    <property type="entry name" value="Nudix_hydrolase"/>
</dbReference>
<dbReference type="GO" id="GO:0046872">
    <property type="term" value="F:metal ion binding"/>
    <property type="evidence" value="ECO:0007669"/>
    <property type="project" value="UniProtKB-KW"/>
</dbReference>
<evidence type="ECO:0000256" key="12">
    <source>
        <dbReference type="ARBA" id="ARBA00038905"/>
    </source>
</evidence>
<evidence type="ECO:0000313" key="20">
    <source>
        <dbReference type="Proteomes" id="UP000515733"/>
    </source>
</evidence>
<evidence type="ECO:0000256" key="7">
    <source>
        <dbReference type="ARBA" id="ARBA00022801"/>
    </source>
</evidence>
<dbReference type="GO" id="GO:0044715">
    <property type="term" value="F:8-oxo-dGDP phosphatase activity"/>
    <property type="evidence" value="ECO:0007669"/>
    <property type="project" value="TreeGrafter"/>
</dbReference>
<dbReference type="Proteomes" id="UP000515733">
    <property type="component" value="Chromosome"/>
</dbReference>
<accession>A0A6S6Y0N2</accession>
<evidence type="ECO:0000256" key="4">
    <source>
        <dbReference type="ARBA" id="ARBA00022705"/>
    </source>
</evidence>
<dbReference type="InterPro" id="IPR047127">
    <property type="entry name" value="MutT-like"/>
</dbReference>
<evidence type="ECO:0000256" key="14">
    <source>
        <dbReference type="ARBA" id="ARBA00041592"/>
    </source>
</evidence>
<dbReference type="NCBIfam" id="NF006530">
    <property type="entry name" value="PRK08999.1"/>
    <property type="match status" value="1"/>
</dbReference>
<proteinExistence type="inferred from homology"/>
<keyword evidence="20" id="KW-1185">Reference proteome</keyword>
<dbReference type="PANTHER" id="PTHR47707">
    <property type="entry name" value="8-OXO-DGTP DIPHOSPHATASE"/>
    <property type="match status" value="1"/>
</dbReference>
<dbReference type="RefSeq" id="WP_145771966.1">
    <property type="nucleotide sequence ID" value="NZ_LR778301.1"/>
</dbReference>
<dbReference type="Gene3D" id="3.90.79.10">
    <property type="entry name" value="Nucleoside Triphosphate Pyrophosphohydrolase"/>
    <property type="match status" value="1"/>
</dbReference>
<keyword evidence="7 17" id="KW-0378">Hydrolase</keyword>
<sequence>MKLTQVAAAVLLRPDGSFLLGQRAPETFYPGYWEFPGGKVEPGETPRQALDRELEEELGIRVLAAHPWIVREHRYEHAHVRLHFFRVTAWLGELRDHVHSALAWQIPGQASVAPMLPANGPVLKALNLPDFYGITQAAQVGVEHQLLQLEQALAAGLRLVQLREPARESARRAEFARAAVALCHAEGARVLVNGDLELARAVGADGIHLPARQLMALEKRPPFEWVAASCHDREELERADDLGLDFAVLGPLRETATHPGQPGLGWEGFAALVPGLGLPVYALGGVGRDDLTSAWAAGAQGVAAIRAAWK</sequence>
<dbReference type="Gene3D" id="3.20.20.70">
    <property type="entry name" value="Aldolase class I"/>
    <property type="match status" value="1"/>
</dbReference>
<dbReference type="InterPro" id="IPR020084">
    <property type="entry name" value="NUDIX_hydrolase_CS"/>
</dbReference>
<dbReference type="EC" id="3.6.1.55" evidence="12"/>
<evidence type="ECO:0000256" key="13">
    <source>
        <dbReference type="ARBA" id="ARBA00040794"/>
    </source>
</evidence>
<evidence type="ECO:0000313" key="19">
    <source>
        <dbReference type="EMBL" id="CAB1370853.1"/>
    </source>
</evidence>
<reference evidence="19 20" key="1">
    <citation type="submission" date="2020-03" db="EMBL/GenBank/DDBJ databases">
        <authorList>
            <consortium name="Genoscope - CEA"/>
            <person name="William W."/>
        </authorList>
    </citation>
    <scope>NUCLEOTIDE SEQUENCE [LARGE SCALE GENOMIC DNA]</scope>
    <source>
        <strain evidence="20">DSM 16959</strain>
    </source>
</reference>
<dbReference type="InterPro" id="IPR000086">
    <property type="entry name" value="NUDIX_hydrolase_dom"/>
</dbReference>
<keyword evidence="8" id="KW-0460">Magnesium</keyword>
<keyword evidence="3" id="KW-0515">Mutator protein</keyword>
<dbReference type="PANTHER" id="PTHR47707:SF1">
    <property type="entry name" value="NUDIX HYDROLASE FAMILY PROTEIN"/>
    <property type="match status" value="1"/>
</dbReference>
<dbReference type="SUPFAM" id="SSF51391">
    <property type="entry name" value="Thiamin phosphate synthase"/>
    <property type="match status" value="1"/>
</dbReference>
<dbReference type="GO" id="GO:0006260">
    <property type="term" value="P:DNA replication"/>
    <property type="evidence" value="ECO:0007669"/>
    <property type="project" value="UniProtKB-KW"/>
</dbReference>
<dbReference type="GO" id="GO:0008413">
    <property type="term" value="F:8-oxo-7,8-dihydroguanosine triphosphate pyrophosphatase activity"/>
    <property type="evidence" value="ECO:0007669"/>
    <property type="project" value="TreeGrafter"/>
</dbReference>
<keyword evidence="6" id="KW-0227">DNA damage</keyword>
<keyword evidence="4" id="KW-0235">DNA replication</keyword>